<feature type="domain" description="EndoU" evidence="11">
    <location>
        <begin position="185"/>
        <end position="461"/>
    </location>
</feature>
<keyword evidence="5" id="KW-0479">Metal-binding</keyword>
<comment type="caution">
    <text evidence="12">The sequence shown here is derived from an EMBL/GenBank/DDBJ whole genome shotgun (WGS) entry which is preliminary data.</text>
</comment>
<evidence type="ECO:0000256" key="7">
    <source>
        <dbReference type="ARBA" id="ARBA00022801"/>
    </source>
</evidence>
<keyword evidence="6" id="KW-0255">Endonuclease</keyword>
<keyword evidence="9" id="KW-0464">Manganese</keyword>
<dbReference type="EMBL" id="BDSP01000273">
    <property type="protein sequence ID" value="GAX28427.1"/>
    <property type="molecule type" value="Genomic_DNA"/>
</dbReference>
<dbReference type="Proteomes" id="UP000198406">
    <property type="component" value="Unassembled WGS sequence"/>
</dbReference>
<keyword evidence="8" id="KW-0694">RNA-binding</keyword>
<dbReference type="OrthoDB" id="430326at2759"/>
<comment type="cofactor">
    <cofactor evidence="1">
        <name>Mn(2+)</name>
        <dbReference type="ChEBI" id="CHEBI:29035"/>
    </cofactor>
</comment>
<dbReference type="InterPro" id="IPR037227">
    <property type="entry name" value="EndoU-like"/>
</dbReference>
<evidence type="ECO:0000256" key="3">
    <source>
        <dbReference type="ARBA" id="ARBA00011245"/>
    </source>
</evidence>
<comment type="similarity">
    <text evidence="2">Belongs to the ENDOU family.</text>
</comment>
<dbReference type="PANTHER" id="PTHR12439">
    <property type="entry name" value="PLACENTAL PROTEIN 11-RELATED"/>
    <property type="match status" value="1"/>
</dbReference>
<proteinExistence type="inferred from homology"/>
<dbReference type="AlphaFoldDB" id="A0A1Z5KQH0"/>
<dbReference type="InterPro" id="IPR018998">
    <property type="entry name" value="EndoU_C"/>
</dbReference>
<keyword evidence="4" id="KW-0540">Nuclease</keyword>
<name>A0A1Z5KQH0_FISSO</name>
<evidence type="ECO:0000256" key="10">
    <source>
        <dbReference type="ARBA" id="ARBA00023239"/>
    </source>
</evidence>
<dbReference type="GO" id="GO:0016829">
    <property type="term" value="F:lyase activity"/>
    <property type="evidence" value="ECO:0007669"/>
    <property type="project" value="UniProtKB-KW"/>
</dbReference>
<gene>
    <name evidence="12" type="ORF">FisN_4Hh382</name>
</gene>
<dbReference type="SUPFAM" id="SSF142877">
    <property type="entry name" value="EndoU-like"/>
    <property type="match status" value="1"/>
</dbReference>
<dbReference type="GO" id="GO:0016787">
    <property type="term" value="F:hydrolase activity"/>
    <property type="evidence" value="ECO:0007669"/>
    <property type="project" value="UniProtKB-KW"/>
</dbReference>
<dbReference type="GO" id="GO:0046872">
    <property type="term" value="F:metal ion binding"/>
    <property type="evidence" value="ECO:0007669"/>
    <property type="project" value="UniProtKB-KW"/>
</dbReference>
<dbReference type="Pfam" id="PF09412">
    <property type="entry name" value="XendoU"/>
    <property type="match status" value="1"/>
</dbReference>
<organism evidence="12 13">
    <name type="scientific">Fistulifera solaris</name>
    <name type="common">Oleaginous diatom</name>
    <dbReference type="NCBI Taxonomy" id="1519565"/>
    <lineage>
        <taxon>Eukaryota</taxon>
        <taxon>Sar</taxon>
        <taxon>Stramenopiles</taxon>
        <taxon>Ochrophyta</taxon>
        <taxon>Bacillariophyta</taxon>
        <taxon>Bacillariophyceae</taxon>
        <taxon>Bacillariophycidae</taxon>
        <taxon>Naviculales</taxon>
        <taxon>Naviculaceae</taxon>
        <taxon>Fistulifera</taxon>
    </lineage>
</organism>
<evidence type="ECO:0000256" key="6">
    <source>
        <dbReference type="ARBA" id="ARBA00022759"/>
    </source>
</evidence>
<accession>A0A1Z5KQH0</accession>
<keyword evidence="10" id="KW-0456">Lyase</keyword>
<evidence type="ECO:0000256" key="5">
    <source>
        <dbReference type="ARBA" id="ARBA00022723"/>
    </source>
</evidence>
<evidence type="ECO:0000313" key="12">
    <source>
        <dbReference type="EMBL" id="GAX28427.1"/>
    </source>
</evidence>
<dbReference type="InParanoid" id="A0A1Z5KQH0"/>
<dbReference type="PANTHER" id="PTHR12439:SF11">
    <property type="entry name" value="URIDYLATE-SPECIFIC ENDORIBONUCLEASE"/>
    <property type="match status" value="1"/>
</dbReference>
<evidence type="ECO:0000256" key="1">
    <source>
        <dbReference type="ARBA" id="ARBA00001936"/>
    </source>
</evidence>
<evidence type="ECO:0000259" key="11">
    <source>
        <dbReference type="PROSITE" id="PS51959"/>
    </source>
</evidence>
<dbReference type="InterPro" id="IPR039787">
    <property type="entry name" value="ENDOU"/>
</dbReference>
<keyword evidence="13" id="KW-1185">Reference proteome</keyword>
<dbReference type="GO" id="GO:0003723">
    <property type="term" value="F:RNA binding"/>
    <property type="evidence" value="ECO:0007669"/>
    <property type="project" value="UniProtKB-KW"/>
</dbReference>
<reference evidence="12 13" key="1">
    <citation type="journal article" date="2015" name="Plant Cell">
        <title>Oil accumulation by the oleaginous diatom Fistulifera solaris as revealed by the genome and transcriptome.</title>
        <authorList>
            <person name="Tanaka T."/>
            <person name="Maeda Y."/>
            <person name="Veluchamy A."/>
            <person name="Tanaka M."/>
            <person name="Abida H."/>
            <person name="Marechal E."/>
            <person name="Bowler C."/>
            <person name="Muto M."/>
            <person name="Sunaga Y."/>
            <person name="Tanaka M."/>
            <person name="Yoshino T."/>
            <person name="Taniguchi T."/>
            <person name="Fukuda Y."/>
            <person name="Nemoto M."/>
            <person name="Matsumoto M."/>
            <person name="Wong P.S."/>
            <person name="Aburatani S."/>
            <person name="Fujibuchi W."/>
        </authorList>
    </citation>
    <scope>NUCLEOTIDE SEQUENCE [LARGE SCALE GENOMIC DNA]</scope>
    <source>
        <strain evidence="12 13">JPCC DA0580</strain>
    </source>
</reference>
<dbReference type="GO" id="GO:0004521">
    <property type="term" value="F:RNA endonuclease activity"/>
    <property type="evidence" value="ECO:0007669"/>
    <property type="project" value="InterPro"/>
</dbReference>
<dbReference type="CDD" id="cd21159">
    <property type="entry name" value="XendoU"/>
    <property type="match status" value="1"/>
</dbReference>
<keyword evidence="7" id="KW-0378">Hydrolase</keyword>
<evidence type="ECO:0000313" key="13">
    <source>
        <dbReference type="Proteomes" id="UP000198406"/>
    </source>
</evidence>
<evidence type="ECO:0000256" key="2">
    <source>
        <dbReference type="ARBA" id="ARBA00010168"/>
    </source>
</evidence>
<protein>
    <submittedName>
        <fullName evidence="12">Poly(U)-specific endoribonuclease</fullName>
    </submittedName>
</protein>
<evidence type="ECO:0000256" key="4">
    <source>
        <dbReference type="ARBA" id="ARBA00022722"/>
    </source>
</evidence>
<evidence type="ECO:0000256" key="8">
    <source>
        <dbReference type="ARBA" id="ARBA00022884"/>
    </source>
</evidence>
<sequence>MNTQATQFYREFFSDLSIDRSEAGELAAFLSKLQPPPGKLVWLRSQAFRVGNEFLTDDKEKNKSLLRAINYIVHAIETNCLQPKNVDRVDVEMDTLKEFYANLYQDLTVNAAENQDILRFFQKHPPSDLITARATAFQVACDFLSEDRTTNVALLGCINAAVNSLESALYEPRDYHLEAPQEDLSGLSLEQAVQKLWELDANRLESGDDYVINVQGGKKPYWKEDTATDPLFQSVDNEVWQRPTYKAFHTLLDNYSSELGVSESVSGVESREVLAFLDAICQTAPMQFCHYYCRAKDPDRIPEDLVEFKTLVHKIWFELYHRGDTDEKDSSGFEHVFLGEVRDGEVTGFHNWIQFYFEEKKGELDYRGYLKPRSKNDAESDGNDHLLTLQFHWKGVEKFAGTFFVGVSPEFEMALYTMCFLIGEEENNVELDTGVDVFGLCIKCYRMARDKIGTAFPEVTSQSEE</sequence>
<comment type="subunit">
    <text evidence="3">Monomer.</text>
</comment>
<dbReference type="PROSITE" id="PS51959">
    <property type="entry name" value="ENDOU"/>
    <property type="match status" value="1"/>
</dbReference>
<evidence type="ECO:0000256" key="9">
    <source>
        <dbReference type="ARBA" id="ARBA00023211"/>
    </source>
</evidence>